<evidence type="ECO:0000313" key="2">
    <source>
        <dbReference type="EMBL" id="KAA5599848.1"/>
    </source>
</evidence>
<comment type="caution">
    <text evidence="2">The sequence shown here is derived from an EMBL/GenBank/DDBJ whole genome shotgun (WGS) entry which is preliminary data.</text>
</comment>
<name>A0A5M6HW38_9HYPH</name>
<dbReference type="EMBL" id="VWPL01000019">
    <property type="protein sequence ID" value="KAA5599848.1"/>
    <property type="molecule type" value="Genomic_DNA"/>
</dbReference>
<dbReference type="SUPFAM" id="SSF53955">
    <property type="entry name" value="Lysozyme-like"/>
    <property type="match status" value="1"/>
</dbReference>
<dbReference type="AlphaFoldDB" id="A0A5M6HW38"/>
<accession>A0A5M6HW38</accession>
<gene>
    <name evidence="2" type="ORF">F1193_11360</name>
</gene>
<keyword evidence="1" id="KW-1133">Transmembrane helix</keyword>
<dbReference type="InterPro" id="IPR023346">
    <property type="entry name" value="Lysozyme-like_dom_sf"/>
</dbReference>
<organism evidence="2 3">
    <name type="scientific">Blastochloris sulfoviridis</name>
    <dbReference type="NCBI Taxonomy" id="50712"/>
    <lineage>
        <taxon>Bacteria</taxon>
        <taxon>Pseudomonadati</taxon>
        <taxon>Pseudomonadota</taxon>
        <taxon>Alphaproteobacteria</taxon>
        <taxon>Hyphomicrobiales</taxon>
        <taxon>Blastochloridaceae</taxon>
        <taxon>Blastochloris</taxon>
    </lineage>
</organism>
<keyword evidence="1" id="KW-0812">Transmembrane</keyword>
<dbReference type="OrthoDB" id="482757at2"/>
<evidence type="ECO:0000313" key="3">
    <source>
        <dbReference type="Proteomes" id="UP000323886"/>
    </source>
</evidence>
<keyword evidence="1" id="KW-0472">Membrane</keyword>
<feature type="transmembrane region" description="Helical" evidence="1">
    <location>
        <begin position="250"/>
        <end position="271"/>
    </location>
</feature>
<proteinExistence type="predicted"/>
<evidence type="ECO:0008006" key="4">
    <source>
        <dbReference type="Google" id="ProtNLM"/>
    </source>
</evidence>
<dbReference type="Proteomes" id="UP000323886">
    <property type="component" value="Unassembled WGS sequence"/>
</dbReference>
<dbReference type="RefSeq" id="WP_150097815.1">
    <property type="nucleotide sequence ID" value="NZ_VWPL01000019.1"/>
</dbReference>
<protein>
    <recommendedName>
        <fullName evidence="4">Lysozyme family protein</fullName>
    </recommendedName>
</protein>
<reference evidence="2 3" key="1">
    <citation type="submission" date="2019-09" db="EMBL/GenBank/DDBJ databases">
        <title>Draft Whole-Genome sequence of Blastochloris sulfoviridis DSM 729.</title>
        <authorList>
            <person name="Meyer T.E."/>
            <person name="Kyndt J.A."/>
        </authorList>
    </citation>
    <scope>NUCLEOTIDE SEQUENCE [LARGE SCALE GENOMIC DNA]</scope>
    <source>
        <strain evidence="2 3">DSM 729</strain>
    </source>
</reference>
<evidence type="ECO:0000256" key="1">
    <source>
        <dbReference type="SAM" id="Phobius"/>
    </source>
</evidence>
<keyword evidence="3" id="KW-1185">Reference proteome</keyword>
<sequence length="315" mass="32959">MTSFTDAYRAEAERLCATMTVADPARIDAAARRILKIKPMLLAASARTGVPWPWLGAVLERESSCRAGRHLHNGDPLTARTVHVPAGRLPAPAAPPFSFADSAFDALCVLKGLHRIADWSPARQAFEAERYNGFGYRRRGLRSPYLWAGSSLQQAGKYIADGAFDPNADDRQPGVMPLIQRVLALDGAGPLPSPALPAKADLEAGAARAAAQAQRTGAGAATAGAGAGGVETVRQAGDTASAEAVAGVDWMALGLTAAALALLVLALWLAWRSGWHRRAAAALGTAVAHAERWAAERARLPAPADAEGAWTQIAI</sequence>